<dbReference type="Pfam" id="PF03466">
    <property type="entry name" value="LysR_substrate"/>
    <property type="match status" value="1"/>
</dbReference>
<dbReference type="Gene3D" id="3.40.190.10">
    <property type="entry name" value="Periplasmic binding protein-like II"/>
    <property type="match status" value="2"/>
</dbReference>
<dbReference type="InterPro" id="IPR036388">
    <property type="entry name" value="WH-like_DNA-bd_sf"/>
</dbReference>
<dbReference type="InterPro" id="IPR005119">
    <property type="entry name" value="LysR_subst-bd"/>
</dbReference>
<dbReference type="STRING" id="1076549.HA45_24130"/>
<protein>
    <submittedName>
        <fullName evidence="6">Transcriptional regulator</fullName>
    </submittedName>
</protein>
<evidence type="ECO:0000256" key="4">
    <source>
        <dbReference type="ARBA" id="ARBA00023163"/>
    </source>
</evidence>
<dbReference type="OrthoDB" id="5526340at2"/>
<dbReference type="GO" id="GO:0043565">
    <property type="term" value="F:sequence-specific DNA binding"/>
    <property type="evidence" value="ECO:0007669"/>
    <property type="project" value="TreeGrafter"/>
</dbReference>
<keyword evidence="2" id="KW-0805">Transcription regulation</keyword>
<dbReference type="RefSeq" id="WP_100700931.1">
    <property type="nucleotide sequence ID" value="NZ_MLFP01000086.1"/>
</dbReference>
<dbReference type="AlphaFoldDB" id="A0A2M9WFW0"/>
<accession>A0A2M9WFW0</accession>
<evidence type="ECO:0000313" key="7">
    <source>
        <dbReference type="Proteomes" id="UP000232062"/>
    </source>
</evidence>
<evidence type="ECO:0000256" key="1">
    <source>
        <dbReference type="ARBA" id="ARBA00009437"/>
    </source>
</evidence>
<dbReference type="SUPFAM" id="SSF53850">
    <property type="entry name" value="Periplasmic binding protein-like II"/>
    <property type="match status" value="1"/>
</dbReference>
<dbReference type="Gene3D" id="1.10.10.10">
    <property type="entry name" value="Winged helix-like DNA-binding domain superfamily/Winged helix DNA-binding domain"/>
    <property type="match status" value="1"/>
</dbReference>
<dbReference type="PROSITE" id="PS50931">
    <property type="entry name" value="HTH_LYSR"/>
    <property type="match status" value="1"/>
</dbReference>
<gene>
    <name evidence="6" type="ORF">PRCB_06650</name>
</gene>
<dbReference type="InterPro" id="IPR036390">
    <property type="entry name" value="WH_DNA-bd_sf"/>
</dbReference>
<dbReference type="PRINTS" id="PR00039">
    <property type="entry name" value="HTHLYSR"/>
</dbReference>
<dbReference type="InterPro" id="IPR000847">
    <property type="entry name" value="LysR_HTH_N"/>
</dbReference>
<dbReference type="FunFam" id="1.10.10.10:FF:000001">
    <property type="entry name" value="LysR family transcriptional regulator"/>
    <property type="match status" value="1"/>
</dbReference>
<reference evidence="6 7" key="1">
    <citation type="submission" date="2017-11" db="EMBL/GenBank/DDBJ databases">
        <title>The genome sequence of Pantoea rodasii DSM 26611.</title>
        <authorList>
            <person name="Gao J."/>
            <person name="Mao X."/>
            <person name="Sun J."/>
        </authorList>
    </citation>
    <scope>NUCLEOTIDE SEQUENCE [LARGE SCALE GENOMIC DNA]</scope>
    <source>
        <strain evidence="6 7">DSM 26611</strain>
    </source>
</reference>
<dbReference type="Proteomes" id="UP000232062">
    <property type="component" value="Unassembled WGS sequence"/>
</dbReference>
<evidence type="ECO:0000313" key="6">
    <source>
        <dbReference type="EMBL" id="PJZ06396.1"/>
    </source>
</evidence>
<proteinExistence type="inferred from homology"/>
<sequence>MSDYPPVAMLRAFESVARLGSLTLAATELHVTHSAISQQIKALEELLGVRLFTRQVRGVQINEEGRLYALQIREALFCIADATRQVQVRPRRTELSLSMVPSFASHWLMPRLARFRAHYPHIYIRIQASLSVNDLQQEGADIAIRMGKGEWTGLHSEHLFTDRLLVVAAPHFNGGDLPRTPQQIAASEIMFTLESWSDWCEAAGLSQPITARGIVINDSNLVLQAVLLGQGIALERLSLVHDAIQRGDLVQLTSISSDYPWPYWLVTRQDRQAAPEEKVFIKWLREEVAKYQLGLNGNPNNSIS</sequence>
<dbReference type="NCBIfam" id="NF008352">
    <property type="entry name" value="PRK11139.1"/>
    <property type="match status" value="1"/>
</dbReference>
<dbReference type="SUPFAM" id="SSF46785">
    <property type="entry name" value="Winged helix' DNA-binding domain"/>
    <property type="match status" value="1"/>
</dbReference>
<name>A0A2M9WFW0_9GAMM</name>
<dbReference type="PANTHER" id="PTHR30537:SF79">
    <property type="entry name" value="TRANSCRIPTIONAL REGULATOR-RELATED"/>
    <property type="match status" value="1"/>
</dbReference>
<dbReference type="GO" id="GO:0003700">
    <property type="term" value="F:DNA-binding transcription factor activity"/>
    <property type="evidence" value="ECO:0007669"/>
    <property type="project" value="InterPro"/>
</dbReference>
<dbReference type="PANTHER" id="PTHR30537">
    <property type="entry name" value="HTH-TYPE TRANSCRIPTIONAL REGULATOR"/>
    <property type="match status" value="1"/>
</dbReference>
<evidence type="ECO:0000256" key="3">
    <source>
        <dbReference type="ARBA" id="ARBA00023125"/>
    </source>
</evidence>
<dbReference type="EMBL" id="PIQI01000011">
    <property type="protein sequence ID" value="PJZ06396.1"/>
    <property type="molecule type" value="Genomic_DNA"/>
</dbReference>
<comment type="caution">
    <text evidence="6">The sequence shown here is derived from an EMBL/GenBank/DDBJ whole genome shotgun (WGS) entry which is preliminary data.</text>
</comment>
<feature type="domain" description="HTH lysR-type" evidence="5">
    <location>
        <begin position="10"/>
        <end position="62"/>
    </location>
</feature>
<organism evidence="6 7">
    <name type="scientific">Pantoea rodasii</name>
    <dbReference type="NCBI Taxonomy" id="1076549"/>
    <lineage>
        <taxon>Bacteria</taxon>
        <taxon>Pseudomonadati</taxon>
        <taxon>Pseudomonadota</taxon>
        <taxon>Gammaproteobacteria</taxon>
        <taxon>Enterobacterales</taxon>
        <taxon>Erwiniaceae</taxon>
        <taxon>Pantoea</taxon>
    </lineage>
</organism>
<dbReference type="InterPro" id="IPR058163">
    <property type="entry name" value="LysR-type_TF_proteobact-type"/>
</dbReference>
<keyword evidence="4" id="KW-0804">Transcription</keyword>
<keyword evidence="7" id="KW-1185">Reference proteome</keyword>
<keyword evidence="3" id="KW-0238">DNA-binding</keyword>
<comment type="similarity">
    <text evidence="1">Belongs to the LysR transcriptional regulatory family.</text>
</comment>
<dbReference type="CDD" id="cd08432">
    <property type="entry name" value="PBP2_GcdR_TrpI_HvrB_AmpR_like"/>
    <property type="match status" value="1"/>
</dbReference>
<dbReference type="GO" id="GO:0006351">
    <property type="term" value="P:DNA-templated transcription"/>
    <property type="evidence" value="ECO:0007669"/>
    <property type="project" value="TreeGrafter"/>
</dbReference>
<evidence type="ECO:0000259" key="5">
    <source>
        <dbReference type="PROSITE" id="PS50931"/>
    </source>
</evidence>
<dbReference type="Pfam" id="PF00126">
    <property type="entry name" value="HTH_1"/>
    <property type="match status" value="1"/>
</dbReference>
<evidence type="ECO:0000256" key="2">
    <source>
        <dbReference type="ARBA" id="ARBA00023015"/>
    </source>
</evidence>